<sequence>MENYKAFMRSPPFHFLIGPDRQKLTIHAGLVHGLSAPLDSMINNGCMTEATSRTATIEDIDEDTFIAFCEFGYKGNYTTPCRKEHEDDNNAGTEDGTRLIERSTQQAEQNPGSEPLEQEPEPEPEPVPVLEPETIYSYKWDALTPKAQRKKHRSPPPLEIEIENSIYIRSPYERRWSKFRGLRFTGDEATISPNPDLLAHAKIYIFATRYLVDTLREQSLKSLHRDLSGLSLSGETIPHLLDLLEYTYEQTGRQEPGGCSLRDLVTHYVSCEVRTLIEITRFRQMLDEYGEMASELVVKLVQ</sequence>
<dbReference type="OMA" id="FHTIRIV"/>
<dbReference type="Proteomes" id="UP000007963">
    <property type="component" value="Unassembled WGS sequence"/>
</dbReference>
<dbReference type="AlphaFoldDB" id="Q0CZG4"/>
<evidence type="ECO:0008006" key="4">
    <source>
        <dbReference type="Google" id="ProtNLM"/>
    </source>
</evidence>
<evidence type="ECO:0000313" key="2">
    <source>
        <dbReference type="EMBL" id="EAU39566.1"/>
    </source>
</evidence>
<accession>Q0CZG4</accession>
<reference evidence="3" key="1">
    <citation type="submission" date="2005-09" db="EMBL/GenBank/DDBJ databases">
        <title>Annotation of the Aspergillus terreus NIH2624 genome.</title>
        <authorList>
            <person name="Birren B.W."/>
            <person name="Lander E.S."/>
            <person name="Galagan J.E."/>
            <person name="Nusbaum C."/>
            <person name="Devon K."/>
            <person name="Henn M."/>
            <person name="Ma L.-J."/>
            <person name="Jaffe D.B."/>
            <person name="Butler J."/>
            <person name="Alvarez P."/>
            <person name="Gnerre S."/>
            <person name="Grabherr M."/>
            <person name="Kleber M."/>
            <person name="Mauceli E.W."/>
            <person name="Brockman W."/>
            <person name="Rounsley S."/>
            <person name="Young S.K."/>
            <person name="LaButti K."/>
            <person name="Pushparaj V."/>
            <person name="DeCaprio D."/>
            <person name="Crawford M."/>
            <person name="Koehrsen M."/>
            <person name="Engels R."/>
            <person name="Montgomery P."/>
            <person name="Pearson M."/>
            <person name="Howarth C."/>
            <person name="Larson L."/>
            <person name="Luoma S."/>
            <person name="White J."/>
            <person name="Alvarado L."/>
            <person name="Kodira C.D."/>
            <person name="Zeng Q."/>
            <person name="Oleary S."/>
            <person name="Yandava C."/>
            <person name="Denning D.W."/>
            <person name="Nierman W.C."/>
            <person name="Milne T."/>
            <person name="Madden K."/>
        </authorList>
    </citation>
    <scope>NUCLEOTIDE SEQUENCE [LARGE SCALE GENOMIC DNA]</scope>
    <source>
        <strain evidence="3">NIH 2624 / FGSC A1156</strain>
    </source>
</reference>
<dbReference type="STRING" id="341663.Q0CZG4"/>
<evidence type="ECO:0000313" key="3">
    <source>
        <dbReference type="Proteomes" id="UP000007963"/>
    </source>
</evidence>
<dbReference type="HOGENOM" id="CLU_056399_2_1_1"/>
<gene>
    <name evidence="2" type="ORF">ATEG_00920</name>
</gene>
<dbReference type="OrthoDB" id="9997739at2759"/>
<dbReference type="eggNOG" id="ENOG502SFZQ">
    <property type="taxonomic scope" value="Eukaryota"/>
</dbReference>
<dbReference type="RefSeq" id="XP_001211006.1">
    <property type="nucleotide sequence ID" value="XM_001211006.1"/>
</dbReference>
<protein>
    <recommendedName>
        <fullName evidence="4">BTB domain-containing protein</fullName>
    </recommendedName>
</protein>
<feature type="region of interest" description="Disordered" evidence="1">
    <location>
        <begin position="104"/>
        <end position="128"/>
    </location>
</feature>
<dbReference type="PANTHER" id="PTHR47843">
    <property type="entry name" value="BTB DOMAIN-CONTAINING PROTEIN-RELATED"/>
    <property type="match status" value="1"/>
</dbReference>
<dbReference type="GeneID" id="4355683"/>
<name>Q0CZG4_ASPTN</name>
<evidence type="ECO:0000256" key="1">
    <source>
        <dbReference type="SAM" id="MobiDB-lite"/>
    </source>
</evidence>
<organism evidence="2 3">
    <name type="scientific">Aspergillus terreus (strain NIH 2624 / FGSC A1156)</name>
    <dbReference type="NCBI Taxonomy" id="341663"/>
    <lineage>
        <taxon>Eukaryota</taxon>
        <taxon>Fungi</taxon>
        <taxon>Dikarya</taxon>
        <taxon>Ascomycota</taxon>
        <taxon>Pezizomycotina</taxon>
        <taxon>Eurotiomycetes</taxon>
        <taxon>Eurotiomycetidae</taxon>
        <taxon>Eurotiales</taxon>
        <taxon>Aspergillaceae</taxon>
        <taxon>Aspergillus</taxon>
        <taxon>Aspergillus subgen. Circumdati</taxon>
    </lineage>
</organism>
<dbReference type="VEuPathDB" id="FungiDB:ATEG_00920"/>
<dbReference type="EMBL" id="CH476594">
    <property type="protein sequence ID" value="EAU39566.1"/>
    <property type="molecule type" value="Genomic_DNA"/>
</dbReference>
<dbReference type="PANTHER" id="PTHR47843:SF2">
    <property type="entry name" value="BTB DOMAIN-CONTAINING PROTEIN"/>
    <property type="match status" value="1"/>
</dbReference>
<proteinExistence type="predicted"/>